<dbReference type="Pfam" id="PF03466">
    <property type="entry name" value="LysR_substrate"/>
    <property type="match status" value="1"/>
</dbReference>
<proteinExistence type="predicted"/>
<accession>A0A9D9EBT2</accession>
<dbReference type="AlphaFoldDB" id="A0A9D9EBT2"/>
<dbReference type="EMBL" id="JADIMU010000057">
    <property type="protein sequence ID" value="MBO8443783.1"/>
    <property type="molecule type" value="Genomic_DNA"/>
</dbReference>
<protein>
    <recommendedName>
        <fullName evidence="1">LysR substrate-binding domain-containing protein</fullName>
    </recommendedName>
</protein>
<dbReference type="Gene3D" id="3.40.190.10">
    <property type="entry name" value="Periplasmic binding protein-like II"/>
    <property type="match status" value="1"/>
</dbReference>
<name>A0A9D9EBT2_9SPIR</name>
<dbReference type="SUPFAM" id="SSF53850">
    <property type="entry name" value="Periplasmic binding protein-like II"/>
    <property type="match status" value="1"/>
</dbReference>
<dbReference type="InterPro" id="IPR005119">
    <property type="entry name" value="LysR_subst-bd"/>
</dbReference>
<feature type="domain" description="LysR substrate-binding" evidence="1">
    <location>
        <begin position="4"/>
        <end position="133"/>
    </location>
</feature>
<comment type="caution">
    <text evidence="2">The sequence shown here is derived from an EMBL/GenBank/DDBJ whole genome shotgun (WGS) entry which is preliminary data.</text>
</comment>
<dbReference type="Proteomes" id="UP000823633">
    <property type="component" value="Unassembled WGS sequence"/>
</dbReference>
<reference evidence="2" key="2">
    <citation type="journal article" date="2021" name="PeerJ">
        <title>Extensive microbial diversity within the chicken gut microbiome revealed by metagenomics and culture.</title>
        <authorList>
            <person name="Gilroy R."/>
            <person name="Ravi A."/>
            <person name="Getino M."/>
            <person name="Pursley I."/>
            <person name="Horton D.L."/>
            <person name="Alikhan N.F."/>
            <person name="Baker D."/>
            <person name="Gharbi K."/>
            <person name="Hall N."/>
            <person name="Watson M."/>
            <person name="Adriaenssens E.M."/>
            <person name="Foster-Nyarko E."/>
            <person name="Jarju S."/>
            <person name="Secka A."/>
            <person name="Antonio M."/>
            <person name="Oren A."/>
            <person name="Chaudhuri R.R."/>
            <person name="La Ragione R."/>
            <person name="Hildebrand F."/>
            <person name="Pallen M.J."/>
        </authorList>
    </citation>
    <scope>NUCLEOTIDE SEQUENCE</scope>
    <source>
        <strain evidence="2">11167</strain>
    </source>
</reference>
<evidence type="ECO:0000313" key="2">
    <source>
        <dbReference type="EMBL" id="MBO8443783.1"/>
    </source>
</evidence>
<reference evidence="2" key="1">
    <citation type="submission" date="2020-10" db="EMBL/GenBank/DDBJ databases">
        <authorList>
            <person name="Gilroy R."/>
        </authorList>
    </citation>
    <scope>NUCLEOTIDE SEQUENCE</scope>
    <source>
        <strain evidence="2">11167</strain>
    </source>
</reference>
<evidence type="ECO:0000259" key="1">
    <source>
        <dbReference type="Pfam" id="PF03466"/>
    </source>
</evidence>
<sequence>MGTLVYEEVDRPCLIALVPKTHRLARKRRLTVADLEGERLIIQTPPHCPRAVTKLQLNLFHERLPGSMLPAESGEAVATLALAGFGIGILASIFMPPDGRISYIPLEGVEPLSYGIYHPKEVDGLTRRFISLLAHPS</sequence>
<organism evidence="2 3">
    <name type="scientific">Candidatus Aphodenecus pullistercoris</name>
    <dbReference type="NCBI Taxonomy" id="2840669"/>
    <lineage>
        <taxon>Bacteria</taxon>
        <taxon>Pseudomonadati</taxon>
        <taxon>Spirochaetota</taxon>
        <taxon>Spirochaetia</taxon>
        <taxon>Spirochaetales</taxon>
        <taxon>Candidatus Aphodenecus</taxon>
    </lineage>
</organism>
<gene>
    <name evidence="2" type="ORF">IAC42_08545</name>
</gene>
<evidence type="ECO:0000313" key="3">
    <source>
        <dbReference type="Proteomes" id="UP000823633"/>
    </source>
</evidence>